<evidence type="ECO:0000313" key="9">
    <source>
        <dbReference type="Proteomes" id="UP001469365"/>
    </source>
</evidence>
<evidence type="ECO:0000256" key="5">
    <source>
        <dbReference type="ARBA" id="ARBA00023136"/>
    </source>
</evidence>
<dbReference type="SUPFAM" id="SSF52540">
    <property type="entry name" value="P-loop containing nucleoside triphosphate hydrolases"/>
    <property type="match status" value="2"/>
</dbReference>
<evidence type="ECO:0000256" key="6">
    <source>
        <dbReference type="SAM" id="MobiDB-lite"/>
    </source>
</evidence>
<dbReference type="InterPro" id="IPR027417">
    <property type="entry name" value="P-loop_NTPase"/>
</dbReference>
<evidence type="ECO:0000256" key="2">
    <source>
        <dbReference type="ARBA" id="ARBA00022741"/>
    </source>
</evidence>
<gene>
    <name evidence="8" type="ORF">WMW72_05395</name>
</gene>
<evidence type="ECO:0000256" key="1">
    <source>
        <dbReference type="ARBA" id="ARBA00004370"/>
    </source>
</evidence>
<dbReference type="Pfam" id="PF00350">
    <property type="entry name" value="Dynamin_N"/>
    <property type="match status" value="2"/>
</dbReference>
<accession>A0ABU9DEQ5</accession>
<feature type="region of interest" description="Disordered" evidence="6">
    <location>
        <begin position="1"/>
        <end position="22"/>
    </location>
</feature>
<dbReference type="InterPro" id="IPR027094">
    <property type="entry name" value="Mitofusin_fam"/>
</dbReference>
<dbReference type="RefSeq" id="WP_341414394.1">
    <property type="nucleotide sequence ID" value="NZ_JBBPCC010000002.1"/>
</dbReference>
<proteinExistence type="predicted"/>
<evidence type="ECO:0000313" key="8">
    <source>
        <dbReference type="EMBL" id="MEK8127345.1"/>
    </source>
</evidence>
<keyword evidence="3" id="KW-0378">Hydrolase</keyword>
<dbReference type="InterPro" id="IPR045063">
    <property type="entry name" value="Dynamin_N"/>
</dbReference>
<reference evidence="8 9" key="1">
    <citation type="submission" date="2024-04" db="EMBL/GenBank/DDBJ databases">
        <title>draft genome sequnece of Paenibacillus filicis.</title>
        <authorList>
            <person name="Kim D.-U."/>
        </authorList>
    </citation>
    <scope>NUCLEOTIDE SEQUENCE [LARGE SCALE GENOMIC DNA]</scope>
    <source>
        <strain evidence="8 9">KACC14197</strain>
    </source>
</reference>
<keyword evidence="9" id="KW-1185">Reference proteome</keyword>
<dbReference type="CDD" id="cd09912">
    <property type="entry name" value="DLP_2"/>
    <property type="match status" value="2"/>
</dbReference>
<keyword evidence="4" id="KW-0342">GTP-binding</keyword>
<organism evidence="8 9">
    <name type="scientific">Paenibacillus filicis</name>
    <dbReference type="NCBI Taxonomy" id="669464"/>
    <lineage>
        <taxon>Bacteria</taxon>
        <taxon>Bacillati</taxon>
        <taxon>Bacillota</taxon>
        <taxon>Bacilli</taxon>
        <taxon>Bacillales</taxon>
        <taxon>Paenibacillaceae</taxon>
        <taxon>Paenibacillus</taxon>
    </lineage>
</organism>
<sequence length="1230" mass="135117">MKSIFTPTMESPELSGEQQFSTEGSIRVLRERMLEAGDGSHAEKVGQLLEKAAGGRLNLAFCGHFSAGKSSLINRLCGHQLLPSSPIPTSANIVSIASGEPGATVWYHRKSEDGLSRSEQVPLEELAEHCRNGEAVETIEISYPIALLQEHAALLDTPGIDSTDDAHQLATESALHLADVVFYVMDYNHVLSEVNLGFTKKMAEWGKPLYLIVNMIDKHREHEVALEAYQAGVREAFANWGVRPDGILYTSVKAPDHPASEWGKLDWLIGSLIDRREALVQQSLEKSARALAAAHAAKQAEAQEPAKEALRLQLEADESSGTAQAEFAEVSRELRRLEELPGKLLVQLRSELSVLVDNANITPAATRDLAHLYLESRRPGFKVGWLGAAAKTAAEREQRLGLLFKEFSSQVQNQIARHVQQTVKQRLEGMGLPLERVNEASVSIVCDLTPEWLAAQVNEAAVFGGEYTLIYSKQIATEIKAAYRKKAVTVVEELTAELTQALGGKREALSVQLAELDSRLGAFRELERLEQADAAYRESLLAALPLSAAPELPSPAAAPQSAAASSAAAAQPAEAAAPALAWIAADAAADGSTQTLAAGGHRERLRSTAARLEAAAAELSGLSALQSVRRSLLEKAERLGGNRFTIALFGAFSAGKSSFANALIGERVLPVSPNPTTAAINKIMPPEPEAGWPHGTAKVRMKSRERLVADALYSLETLGVKAETMEQALQAIGGLKADRIPGKGKPHYAFLRAIQQGWDTMGGLLGQDLRITAEEFGTYAAEEAKSCFVELIELYYTNPLTEQGIVLVDTPGADSINARHTGVAFDYIKNADAILFVTYYNHAFSHADKQFLLQLGRVKESFELDKMFFIVNAADLASSAEELEGVVGHVESNLLQHGIRHPRIYPLSSYYALEGKLQKDAALTVQSGVTVFERDFVRFTFEELTEMAVRAGESDIRRAAETLQRWTDSARSDAAVRSRQSEALRAALQAGIQRLELAAGEADTGELSKEIQELLYYVKQRTTYRFGDLFNIAFNPSLFNDDPRDSKTVLQSAWEDLRRMISFDLSQEVLATTLRIENKINRMAKLAGEEWTSRLREGIPSFEPSDFEPFKLATPELDDMLQAEDIQTKWIASYFKNAKQFFEGDGKQQLRRDLEVKLTEPMTRFTEAQAGRLEVAYAEQLRSVIATLAGKWTTDLQEHAAGQLEALEMKLDLQVMQEKHDRLLKFLASS</sequence>
<protein>
    <submittedName>
        <fullName evidence="8">Dynamin family protein</fullName>
    </submittedName>
</protein>
<dbReference type="PANTHER" id="PTHR10465">
    <property type="entry name" value="TRANSMEMBRANE GTPASE FZO1"/>
    <property type="match status" value="1"/>
</dbReference>
<evidence type="ECO:0000256" key="3">
    <source>
        <dbReference type="ARBA" id="ARBA00022801"/>
    </source>
</evidence>
<name>A0ABU9DEQ5_9BACL</name>
<feature type="domain" description="Dynamin N-terminal" evidence="7">
    <location>
        <begin position="59"/>
        <end position="214"/>
    </location>
</feature>
<dbReference type="Proteomes" id="UP001469365">
    <property type="component" value="Unassembled WGS sequence"/>
</dbReference>
<dbReference type="PANTHER" id="PTHR10465:SF0">
    <property type="entry name" value="SARCALUMENIN"/>
    <property type="match status" value="1"/>
</dbReference>
<comment type="subcellular location">
    <subcellularLocation>
        <location evidence="1">Membrane</location>
    </subcellularLocation>
</comment>
<keyword evidence="5" id="KW-0472">Membrane</keyword>
<evidence type="ECO:0000259" key="7">
    <source>
        <dbReference type="Pfam" id="PF00350"/>
    </source>
</evidence>
<keyword evidence="2" id="KW-0547">Nucleotide-binding</keyword>
<evidence type="ECO:0000256" key="4">
    <source>
        <dbReference type="ARBA" id="ARBA00023134"/>
    </source>
</evidence>
<dbReference type="Gene3D" id="3.40.50.300">
    <property type="entry name" value="P-loop containing nucleotide triphosphate hydrolases"/>
    <property type="match status" value="2"/>
</dbReference>
<dbReference type="EMBL" id="JBBPCC010000002">
    <property type="protein sequence ID" value="MEK8127345.1"/>
    <property type="molecule type" value="Genomic_DNA"/>
</dbReference>
<comment type="caution">
    <text evidence="8">The sequence shown here is derived from an EMBL/GenBank/DDBJ whole genome shotgun (WGS) entry which is preliminary data.</text>
</comment>
<feature type="domain" description="Dynamin N-terminal" evidence="7">
    <location>
        <begin position="646"/>
        <end position="873"/>
    </location>
</feature>